<evidence type="ECO:0000313" key="3">
    <source>
        <dbReference type="Proteomes" id="UP000262969"/>
    </source>
</evidence>
<keyword evidence="1" id="KW-0472">Membrane</keyword>
<dbReference type="AlphaFoldDB" id="A0A3D2X7I9"/>
<feature type="transmembrane region" description="Helical" evidence="1">
    <location>
        <begin position="88"/>
        <end position="107"/>
    </location>
</feature>
<comment type="caution">
    <text evidence="2">The sequence shown here is derived from an EMBL/GenBank/DDBJ whole genome shotgun (WGS) entry which is preliminary data.</text>
</comment>
<evidence type="ECO:0000313" key="2">
    <source>
        <dbReference type="EMBL" id="HCL03081.1"/>
    </source>
</evidence>
<dbReference type="Pfam" id="PF19845">
    <property type="entry name" value="DUF6320"/>
    <property type="match status" value="1"/>
</dbReference>
<dbReference type="Proteomes" id="UP000262969">
    <property type="component" value="Unassembled WGS sequence"/>
</dbReference>
<feature type="transmembrane region" description="Helical" evidence="1">
    <location>
        <begin position="137"/>
        <end position="159"/>
    </location>
</feature>
<feature type="transmembrane region" description="Helical" evidence="1">
    <location>
        <begin position="168"/>
        <end position="187"/>
    </location>
</feature>
<keyword evidence="1" id="KW-0812">Transmembrane</keyword>
<name>A0A3D2X7I9_9FIRM</name>
<sequence>MRYCKYCNLHYNTPLDHCLFCNNELTKTNLENSQQMMEQTYLYPEFQKRKNSKRFLLRLYTFLGLIAIITCVYLDLSNHLEKGLSWSRYVISPIAYLLFFMSIITSSKKSIQKIIYLSYLTLLFLVYLGSIGDSSVWSIEFVMPLGLISINITMLFFLLIKKRRHHDYAIYSMLTSIIGMLPIILLFTHRLTYTWPTITCFLYSLTTFLGILIFTPEATKEELKRRLHL</sequence>
<evidence type="ECO:0000256" key="1">
    <source>
        <dbReference type="SAM" id="Phobius"/>
    </source>
</evidence>
<protein>
    <submittedName>
        <fullName evidence="2">Uncharacterized protein</fullName>
    </submittedName>
</protein>
<organism evidence="2 3">
    <name type="scientific">Lachnoclostridium phytofermentans</name>
    <dbReference type="NCBI Taxonomy" id="66219"/>
    <lineage>
        <taxon>Bacteria</taxon>
        <taxon>Bacillati</taxon>
        <taxon>Bacillota</taxon>
        <taxon>Clostridia</taxon>
        <taxon>Lachnospirales</taxon>
        <taxon>Lachnospiraceae</taxon>
    </lineage>
</organism>
<dbReference type="EMBL" id="DPVV01000397">
    <property type="protein sequence ID" value="HCL03081.1"/>
    <property type="molecule type" value="Genomic_DNA"/>
</dbReference>
<gene>
    <name evidence="2" type="ORF">DHW61_11855</name>
</gene>
<keyword evidence="1" id="KW-1133">Transmembrane helix</keyword>
<feature type="transmembrane region" description="Helical" evidence="1">
    <location>
        <begin position="114"/>
        <end position="131"/>
    </location>
</feature>
<feature type="transmembrane region" description="Helical" evidence="1">
    <location>
        <begin position="55"/>
        <end position="76"/>
    </location>
</feature>
<accession>A0A3D2X7I9</accession>
<feature type="transmembrane region" description="Helical" evidence="1">
    <location>
        <begin position="193"/>
        <end position="215"/>
    </location>
</feature>
<dbReference type="InterPro" id="IPR046283">
    <property type="entry name" value="DUF6320"/>
</dbReference>
<proteinExistence type="predicted"/>
<reference evidence="2 3" key="1">
    <citation type="journal article" date="2018" name="Nat. Biotechnol.">
        <title>A standardized bacterial taxonomy based on genome phylogeny substantially revises the tree of life.</title>
        <authorList>
            <person name="Parks D.H."/>
            <person name="Chuvochina M."/>
            <person name="Waite D.W."/>
            <person name="Rinke C."/>
            <person name="Skarshewski A."/>
            <person name="Chaumeil P.A."/>
            <person name="Hugenholtz P."/>
        </authorList>
    </citation>
    <scope>NUCLEOTIDE SEQUENCE [LARGE SCALE GENOMIC DNA]</scope>
    <source>
        <strain evidence="2">UBA11728</strain>
    </source>
</reference>